<gene>
    <name evidence="4" type="ORF">C7453_10345</name>
</gene>
<evidence type="ECO:0000313" key="4">
    <source>
        <dbReference type="EMBL" id="RDI38585.1"/>
    </source>
</evidence>
<feature type="domain" description="Anaphase-promoting complex subunit 4-like WD40" evidence="3">
    <location>
        <begin position="294"/>
        <end position="355"/>
    </location>
</feature>
<reference evidence="4 5" key="1">
    <citation type="submission" date="2018-07" db="EMBL/GenBank/DDBJ databases">
        <title>Genomic Encyclopedia of Type Strains, Phase IV (KMG-IV): sequencing the most valuable type-strain genomes for metagenomic binning, comparative biology and taxonomic classification.</title>
        <authorList>
            <person name="Goeker M."/>
        </authorList>
    </citation>
    <scope>NUCLEOTIDE SEQUENCE [LARGE SCALE GENOMIC DNA]</scope>
    <source>
        <strain evidence="4 5">DSM 5603</strain>
    </source>
</reference>
<dbReference type="SUPFAM" id="SSF50978">
    <property type="entry name" value="WD40 repeat-like"/>
    <property type="match status" value="1"/>
</dbReference>
<dbReference type="InterPro" id="IPR024977">
    <property type="entry name" value="Apc4-like_WD40_dom"/>
</dbReference>
<dbReference type="InterPro" id="IPR051179">
    <property type="entry name" value="WD_repeat_multifunction"/>
</dbReference>
<evidence type="ECO:0000256" key="1">
    <source>
        <dbReference type="ARBA" id="ARBA00022574"/>
    </source>
</evidence>
<evidence type="ECO:0000259" key="3">
    <source>
        <dbReference type="Pfam" id="PF12894"/>
    </source>
</evidence>
<dbReference type="InterPro" id="IPR001680">
    <property type="entry name" value="WD40_rpt"/>
</dbReference>
<protein>
    <submittedName>
        <fullName evidence="4">WD domain G-beta repeat uncharacterized protein</fullName>
    </submittedName>
</protein>
<keyword evidence="5" id="KW-1185">Reference proteome</keyword>
<sequence>MTGMQTESGAPAGLLERRGATRTLDGHVIGCVASRDSNQFAFATAEGDVVLAAREDFANAAAWQVQTVHDGAILCLAPDAAPSGFLTGGDDSTLRRIGADGAVTDLVRGRRWIEHVTTWIDAKGTPKSGVIAFASGKQVELRDAAGTTTLKVLEHPSTVSGLTFDAKGKRVATSHYNGASMWFVQAKIDNPRRLDWKGSHTGIIIHPGGDALVTSMQENELHGWRLADGHNMRMSGYPAKVQSMAFSRTGKWLVTSGADSVVMWPFFGGGPMGKAPVELAGMPGVICRRVACHPVHEIVAAGFVDGTILLEDAAAQKVLPVRDAGGGAISALAFSPDGTGLAFGTEDGAIGIVDLAAR</sequence>
<keyword evidence="1" id="KW-0853">WD repeat</keyword>
<dbReference type="EMBL" id="QQAW01000003">
    <property type="protein sequence ID" value="RDI38585.1"/>
    <property type="molecule type" value="Genomic_DNA"/>
</dbReference>
<evidence type="ECO:0000256" key="2">
    <source>
        <dbReference type="ARBA" id="ARBA00022737"/>
    </source>
</evidence>
<organism evidence="4 5">
    <name type="scientific">Gluconacetobacter liquefaciens</name>
    <name type="common">Acetobacter liquefaciens</name>
    <dbReference type="NCBI Taxonomy" id="89584"/>
    <lineage>
        <taxon>Bacteria</taxon>
        <taxon>Pseudomonadati</taxon>
        <taxon>Pseudomonadota</taxon>
        <taxon>Alphaproteobacteria</taxon>
        <taxon>Acetobacterales</taxon>
        <taxon>Acetobacteraceae</taxon>
        <taxon>Gluconacetobacter</taxon>
    </lineage>
</organism>
<dbReference type="AlphaFoldDB" id="A0A370G4B1"/>
<dbReference type="PANTHER" id="PTHR19857:SF8">
    <property type="entry name" value="ANGIO-ASSOCIATED MIGRATORY CELL PROTEIN"/>
    <property type="match status" value="1"/>
</dbReference>
<accession>A0A370G4B1</accession>
<dbReference type="Proteomes" id="UP000254958">
    <property type="component" value="Unassembled WGS sequence"/>
</dbReference>
<dbReference type="InterPro" id="IPR015943">
    <property type="entry name" value="WD40/YVTN_repeat-like_dom_sf"/>
</dbReference>
<dbReference type="PANTHER" id="PTHR19857">
    <property type="entry name" value="MITOCHONDRIAL DIVISION PROTEIN 1-RELATED"/>
    <property type="match status" value="1"/>
</dbReference>
<dbReference type="Pfam" id="PF00400">
    <property type="entry name" value="WD40"/>
    <property type="match status" value="1"/>
</dbReference>
<dbReference type="Gene3D" id="2.130.10.10">
    <property type="entry name" value="YVTN repeat-like/Quinoprotein amine dehydrogenase"/>
    <property type="match status" value="3"/>
</dbReference>
<comment type="caution">
    <text evidence="4">The sequence shown here is derived from an EMBL/GenBank/DDBJ whole genome shotgun (WGS) entry which is preliminary data.</text>
</comment>
<dbReference type="SMART" id="SM00320">
    <property type="entry name" value="WD40"/>
    <property type="match status" value="5"/>
</dbReference>
<keyword evidence="2" id="KW-0677">Repeat</keyword>
<evidence type="ECO:0000313" key="5">
    <source>
        <dbReference type="Proteomes" id="UP000254958"/>
    </source>
</evidence>
<dbReference type="InterPro" id="IPR036322">
    <property type="entry name" value="WD40_repeat_dom_sf"/>
</dbReference>
<proteinExistence type="predicted"/>
<dbReference type="Pfam" id="PF12894">
    <property type="entry name" value="ANAPC4_WD40"/>
    <property type="match status" value="1"/>
</dbReference>
<name>A0A370G4B1_GLULI</name>